<dbReference type="Pfam" id="PF05742">
    <property type="entry name" value="TANGO2"/>
    <property type="match status" value="1"/>
</dbReference>
<dbReference type="OMA" id="ATWIERD"/>
<name>A0A139AFJ1_GONPJ</name>
<keyword evidence="3" id="KW-1185">Reference proteome</keyword>
<dbReference type="PANTHER" id="PTHR17985:SF8">
    <property type="entry name" value="TRANSPORT AND GOLGI ORGANIZATION PROTEIN 2 HOMOLOG"/>
    <property type="match status" value="1"/>
</dbReference>
<gene>
    <name evidence="2" type="ORF">M427DRAFT_56665</name>
</gene>
<feature type="region of interest" description="Disordered" evidence="1">
    <location>
        <begin position="167"/>
        <end position="192"/>
    </location>
</feature>
<evidence type="ECO:0000256" key="1">
    <source>
        <dbReference type="SAM" id="MobiDB-lite"/>
    </source>
</evidence>
<sequence>MCIVLFSTRNPLHSSYPLILCSNRDEFFARPTADASYWTDYPHILAGRDLKAGGTWLGVSKQTGRFAVLTNYRERRTLESIAAGTVGGTTQQTPVCSCSDGDTPPTAKPKASRGTIVEEFLKRDDAEPRSFLEDLDTRGGSFEGFNVLTGKTGDGEVYWYSNRSSADNRVPETQWDPRTGHKLSTTSGVGGVSQVQRVDPGIHGLSNALLDSPWPKVSRGTEKLGHVLEKTFSGAGDGSAIAVDEDRLVEDLFAVLRDDTRADIPPDTGIGPTADRPTSAIFVRLPEFAYGTRASTVVLARADGSVRVVERRYGPKCEVVGEEGFEVQAGDAGAR</sequence>
<evidence type="ECO:0000313" key="3">
    <source>
        <dbReference type="Proteomes" id="UP000070544"/>
    </source>
</evidence>
<dbReference type="OrthoDB" id="191601at2759"/>
<dbReference type="InterPro" id="IPR008551">
    <property type="entry name" value="TANGO2"/>
</dbReference>
<protein>
    <submittedName>
        <fullName evidence="2">DUF833-domain-containing protein</fullName>
    </submittedName>
</protein>
<dbReference type="PANTHER" id="PTHR17985">
    <property type="entry name" value="SER/THR-RICH PROTEIN T10 IN DGCR REGION"/>
    <property type="match status" value="1"/>
</dbReference>
<dbReference type="EMBL" id="KQ965761">
    <property type="protein sequence ID" value="KXS15592.1"/>
    <property type="molecule type" value="Genomic_DNA"/>
</dbReference>
<dbReference type="Proteomes" id="UP000070544">
    <property type="component" value="Unassembled WGS sequence"/>
</dbReference>
<reference evidence="2 3" key="1">
    <citation type="journal article" date="2015" name="Genome Biol. Evol.">
        <title>Phylogenomic analyses indicate that early fungi evolved digesting cell walls of algal ancestors of land plants.</title>
        <authorList>
            <person name="Chang Y."/>
            <person name="Wang S."/>
            <person name="Sekimoto S."/>
            <person name="Aerts A.L."/>
            <person name="Choi C."/>
            <person name="Clum A."/>
            <person name="LaButti K.M."/>
            <person name="Lindquist E.A."/>
            <person name="Yee Ngan C."/>
            <person name="Ohm R.A."/>
            <person name="Salamov A.A."/>
            <person name="Grigoriev I.V."/>
            <person name="Spatafora J.W."/>
            <person name="Berbee M.L."/>
        </authorList>
    </citation>
    <scope>NUCLEOTIDE SEQUENCE [LARGE SCALE GENOMIC DNA]</scope>
    <source>
        <strain evidence="2 3">JEL478</strain>
    </source>
</reference>
<dbReference type="AlphaFoldDB" id="A0A139AFJ1"/>
<evidence type="ECO:0000313" key="2">
    <source>
        <dbReference type="EMBL" id="KXS15592.1"/>
    </source>
</evidence>
<organism evidence="2 3">
    <name type="scientific">Gonapodya prolifera (strain JEL478)</name>
    <name type="common">Monoblepharis prolifera</name>
    <dbReference type="NCBI Taxonomy" id="1344416"/>
    <lineage>
        <taxon>Eukaryota</taxon>
        <taxon>Fungi</taxon>
        <taxon>Fungi incertae sedis</taxon>
        <taxon>Chytridiomycota</taxon>
        <taxon>Chytridiomycota incertae sedis</taxon>
        <taxon>Monoblepharidomycetes</taxon>
        <taxon>Monoblepharidales</taxon>
        <taxon>Gonapodyaceae</taxon>
        <taxon>Gonapodya</taxon>
    </lineage>
</organism>
<proteinExistence type="predicted"/>
<accession>A0A139AFJ1</accession>